<reference evidence="4" key="3">
    <citation type="submission" date="2024-02" db="EMBL/GenBank/DDBJ databases">
        <title>Comparative genomics of Cryptococcus and Kwoniella reveals pathogenesis evolution and contrasting modes of karyotype evolution via chromosome fusion or intercentromeric recombination.</title>
        <authorList>
            <person name="Coelho M.A."/>
            <person name="David-Palma M."/>
            <person name="Shea T."/>
            <person name="Bowers K."/>
            <person name="McGinley-Smith S."/>
            <person name="Mohammad A.W."/>
            <person name="Gnirke A."/>
            <person name="Yurkov A.M."/>
            <person name="Nowrousian M."/>
            <person name="Sun S."/>
            <person name="Cuomo C.A."/>
            <person name="Heitman J."/>
        </authorList>
    </citation>
    <scope>NUCLEOTIDE SEQUENCE</scope>
    <source>
        <strain evidence="4">CBS 10117</strain>
    </source>
</reference>
<sequence>MPNQSYPWSMYRGLWSILPPAPTGDYLRGKVVVITGANSGVGLEATKQLAGASPEQLILAVRAIDQGEKILKDLQKTYPAVKGRVVPLDLTDLGSIKAFAKTMEEFGRVDLLINNAGINPNFGEGPYKSTKDGYERVFQTNVLAPLLTTILLVPLLRKSDDPRILFSGSDTHAQAPSDRVQRAIDNGQSVVAAYNDEETYYNPTRYYESKFLLQMITRSLINSLPDMSIINVNPGLAMTNLGRDFRFGLSFKTAYEIGWFVVNARSASKAARNLTSAAAWKGGSQDYWSECVPTPSENLYMYSGKGVKATSVFYQEMLEEIEKISPGCLGAAKLS</sequence>
<protein>
    <recommendedName>
        <fullName evidence="6">Short-chain dehydrogenase</fullName>
    </recommendedName>
</protein>
<dbReference type="Gene3D" id="3.40.50.720">
    <property type="entry name" value="NAD(P)-binding Rossmann-like Domain"/>
    <property type="match status" value="1"/>
</dbReference>
<evidence type="ECO:0000313" key="4">
    <source>
        <dbReference type="EMBL" id="WWC58408.1"/>
    </source>
</evidence>
<gene>
    <name evidence="3" type="ORF">I303_00952</name>
    <name evidence="4" type="ORF">I303_100948</name>
</gene>
<organism evidence="3">
    <name type="scientific">Kwoniella dejecticola CBS 10117</name>
    <dbReference type="NCBI Taxonomy" id="1296121"/>
    <lineage>
        <taxon>Eukaryota</taxon>
        <taxon>Fungi</taxon>
        <taxon>Dikarya</taxon>
        <taxon>Basidiomycota</taxon>
        <taxon>Agaricomycotina</taxon>
        <taxon>Tremellomycetes</taxon>
        <taxon>Tremellales</taxon>
        <taxon>Cryptococcaceae</taxon>
        <taxon>Kwoniella</taxon>
    </lineage>
</organism>
<dbReference type="PANTHER" id="PTHR24320:SF152">
    <property type="entry name" value="SHORT-CHAIN DEHYDROGENASE_REDUCTASE FAMILY PROTEIN"/>
    <property type="match status" value="1"/>
</dbReference>
<evidence type="ECO:0000256" key="2">
    <source>
        <dbReference type="ARBA" id="ARBA00023002"/>
    </source>
</evidence>
<dbReference type="AlphaFoldDB" id="A0A1A6AGC7"/>
<dbReference type="Pfam" id="PF00106">
    <property type="entry name" value="adh_short"/>
    <property type="match status" value="1"/>
</dbReference>
<dbReference type="InterPro" id="IPR002347">
    <property type="entry name" value="SDR_fam"/>
</dbReference>
<evidence type="ECO:0000313" key="3">
    <source>
        <dbReference type="EMBL" id="OBR89130.1"/>
    </source>
</evidence>
<reference evidence="4" key="2">
    <citation type="submission" date="2013-07" db="EMBL/GenBank/DDBJ databases">
        <authorList>
            <consortium name="The Broad Institute Genome Sequencing Platform"/>
            <person name="Cuomo C."/>
            <person name="Litvintseva A."/>
            <person name="Chen Y."/>
            <person name="Heitman J."/>
            <person name="Sun S."/>
            <person name="Springer D."/>
            <person name="Dromer F."/>
            <person name="Young S.K."/>
            <person name="Zeng Q."/>
            <person name="Gargeya S."/>
            <person name="Fitzgerald M."/>
            <person name="Abouelleil A."/>
            <person name="Alvarado L."/>
            <person name="Berlin A.M."/>
            <person name="Chapman S.B."/>
            <person name="Dewar J."/>
            <person name="Goldberg J."/>
            <person name="Griggs A."/>
            <person name="Gujja S."/>
            <person name="Hansen M."/>
            <person name="Howarth C."/>
            <person name="Imamovic A."/>
            <person name="Larimer J."/>
            <person name="McCowan C."/>
            <person name="Murphy C."/>
            <person name="Pearson M."/>
            <person name="Priest M."/>
            <person name="Roberts A."/>
            <person name="Saif S."/>
            <person name="Shea T."/>
            <person name="Sykes S."/>
            <person name="Wortman J."/>
            <person name="Nusbaum C."/>
            <person name="Birren B."/>
        </authorList>
    </citation>
    <scope>NUCLEOTIDE SEQUENCE</scope>
    <source>
        <strain evidence="4">CBS 10117</strain>
    </source>
</reference>
<dbReference type="Proteomes" id="UP000078595">
    <property type="component" value="Chromosome 1"/>
</dbReference>
<dbReference type="STRING" id="1296121.A0A1A6AGC7"/>
<dbReference type="VEuPathDB" id="FungiDB:I303_00952"/>
<evidence type="ECO:0000256" key="1">
    <source>
        <dbReference type="ARBA" id="ARBA00006484"/>
    </source>
</evidence>
<evidence type="ECO:0008006" key="6">
    <source>
        <dbReference type="Google" id="ProtNLM"/>
    </source>
</evidence>
<accession>A0A1A6AGC7</accession>
<dbReference type="EMBL" id="CP144530">
    <property type="protein sequence ID" value="WWC58408.1"/>
    <property type="molecule type" value="Genomic_DNA"/>
</dbReference>
<dbReference type="PRINTS" id="PR00081">
    <property type="entry name" value="GDHRDH"/>
</dbReference>
<evidence type="ECO:0000313" key="5">
    <source>
        <dbReference type="Proteomes" id="UP000078595"/>
    </source>
</evidence>
<reference evidence="3" key="1">
    <citation type="submission" date="2013-07" db="EMBL/GenBank/DDBJ databases">
        <title>The Genome Sequence of Cryptococcus dejecticola CBS10117.</title>
        <authorList>
            <consortium name="The Broad Institute Genome Sequencing Platform"/>
            <person name="Cuomo C."/>
            <person name="Litvintseva A."/>
            <person name="Chen Y."/>
            <person name="Heitman J."/>
            <person name="Sun S."/>
            <person name="Springer D."/>
            <person name="Dromer F."/>
            <person name="Young S.K."/>
            <person name="Zeng Q."/>
            <person name="Gargeya S."/>
            <person name="Fitzgerald M."/>
            <person name="Abouelleil A."/>
            <person name="Alvarado L."/>
            <person name="Berlin A.M."/>
            <person name="Chapman S.B."/>
            <person name="Dewar J."/>
            <person name="Goldberg J."/>
            <person name="Griggs A."/>
            <person name="Gujja S."/>
            <person name="Hansen M."/>
            <person name="Howarth C."/>
            <person name="Imamovic A."/>
            <person name="Larimer J."/>
            <person name="McCowan C."/>
            <person name="Murphy C."/>
            <person name="Pearson M."/>
            <person name="Priest M."/>
            <person name="Roberts A."/>
            <person name="Saif S."/>
            <person name="Shea T."/>
            <person name="Sykes S."/>
            <person name="Wortman J."/>
            <person name="Nusbaum C."/>
            <person name="Birren B."/>
        </authorList>
    </citation>
    <scope>NUCLEOTIDE SEQUENCE [LARGE SCALE GENOMIC DNA]</scope>
    <source>
        <strain evidence="3">CBS 10117</strain>
    </source>
</reference>
<dbReference type="GeneID" id="28964651"/>
<dbReference type="InterPro" id="IPR036291">
    <property type="entry name" value="NAD(P)-bd_dom_sf"/>
</dbReference>
<comment type="similarity">
    <text evidence="1">Belongs to the short-chain dehydrogenases/reductases (SDR) family.</text>
</comment>
<dbReference type="PANTHER" id="PTHR24320">
    <property type="entry name" value="RETINOL DEHYDROGENASE"/>
    <property type="match status" value="1"/>
</dbReference>
<name>A0A1A6AGC7_9TREE</name>
<dbReference type="SUPFAM" id="SSF51735">
    <property type="entry name" value="NAD(P)-binding Rossmann-fold domains"/>
    <property type="match status" value="1"/>
</dbReference>
<dbReference type="RefSeq" id="XP_018266972.1">
    <property type="nucleotide sequence ID" value="XM_018404318.1"/>
</dbReference>
<keyword evidence="2" id="KW-0560">Oxidoreductase</keyword>
<dbReference type="EMBL" id="KI894027">
    <property type="protein sequence ID" value="OBR89130.1"/>
    <property type="molecule type" value="Genomic_DNA"/>
</dbReference>
<dbReference type="OrthoDB" id="542013at2759"/>
<keyword evidence="5" id="KW-1185">Reference proteome</keyword>
<dbReference type="KEGG" id="kdj:28964651"/>
<proteinExistence type="inferred from homology"/>
<dbReference type="GO" id="GO:0016491">
    <property type="term" value="F:oxidoreductase activity"/>
    <property type="evidence" value="ECO:0007669"/>
    <property type="project" value="UniProtKB-KW"/>
</dbReference>